<dbReference type="PIRSF" id="PIRSF029477">
    <property type="entry name" value="UCP029477"/>
    <property type="match status" value="1"/>
</dbReference>
<dbReference type="Pfam" id="PF09537">
    <property type="entry name" value="DUF2383"/>
    <property type="match status" value="1"/>
</dbReference>
<evidence type="ECO:0000259" key="1">
    <source>
        <dbReference type="Pfam" id="PF09537"/>
    </source>
</evidence>
<protein>
    <submittedName>
        <fullName evidence="2">Uncharacterized protein (TIGR02284 family)</fullName>
    </submittedName>
</protein>
<dbReference type="EMBL" id="QKYV01000003">
    <property type="protein sequence ID" value="PZW41499.1"/>
    <property type="molecule type" value="Genomic_DNA"/>
</dbReference>
<comment type="caution">
    <text evidence="2">The sequence shown here is derived from an EMBL/GenBank/DDBJ whole genome shotgun (WGS) entry which is preliminary data.</text>
</comment>
<proteinExistence type="predicted"/>
<dbReference type="RefSeq" id="WP_111540506.1">
    <property type="nucleotide sequence ID" value="NZ_QKYV01000003.1"/>
</dbReference>
<name>A0A2W7I5L2_9FLAO</name>
<sequence>MEFKKEIANNLNQLLEKNYDAEKGYKDAADKVQNTRMKQFLEEQAQLRYDFGHQIKSEIKAFDGEVDKGGSVKGSMHRAWMDLKSAVTSDKEENVMEEVQRGEQSAIEEYNEVINKSNLPATTKDVLTQQRDKIQQAQQSAKNWEIVS</sequence>
<reference evidence="2 3" key="1">
    <citation type="submission" date="2018-06" db="EMBL/GenBank/DDBJ databases">
        <title>Genomic Encyclopedia of Archaeal and Bacterial Type Strains, Phase II (KMG-II): from individual species to whole genera.</title>
        <authorList>
            <person name="Goeker M."/>
        </authorList>
    </citation>
    <scope>NUCLEOTIDE SEQUENCE [LARGE SCALE GENOMIC DNA]</scope>
    <source>
        <strain evidence="2 3">DSM 15361</strain>
    </source>
</reference>
<feature type="domain" description="DUF2383" evidence="1">
    <location>
        <begin position="7"/>
        <end position="116"/>
    </location>
</feature>
<evidence type="ECO:0000313" key="3">
    <source>
        <dbReference type="Proteomes" id="UP000249542"/>
    </source>
</evidence>
<dbReference type="InterPro" id="IPR009078">
    <property type="entry name" value="Ferritin-like_SF"/>
</dbReference>
<dbReference type="NCBIfam" id="TIGR02284">
    <property type="entry name" value="PA2169 family four-helix-bundle protein"/>
    <property type="match status" value="1"/>
</dbReference>
<organism evidence="2 3">
    <name type="scientific">Mesonia algae</name>
    <dbReference type="NCBI Taxonomy" id="213248"/>
    <lineage>
        <taxon>Bacteria</taxon>
        <taxon>Pseudomonadati</taxon>
        <taxon>Bacteroidota</taxon>
        <taxon>Flavobacteriia</taxon>
        <taxon>Flavobacteriales</taxon>
        <taxon>Flavobacteriaceae</taxon>
        <taxon>Mesonia</taxon>
    </lineage>
</organism>
<dbReference type="SUPFAM" id="SSF47240">
    <property type="entry name" value="Ferritin-like"/>
    <property type="match status" value="1"/>
</dbReference>
<dbReference type="InterPro" id="IPR011971">
    <property type="entry name" value="CHP02284"/>
</dbReference>
<dbReference type="Gene3D" id="1.20.1260.10">
    <property type="match status" value="1"/>
</dbReference>
<evidence type="ECO:0000313" key="2">
    <source>
        <dbReference type="EMBL" id="PZW41499.1"/>
    </source>
</evidence>
<dbReference type="InterPro" id="IPR019052">
    <property type="entry name" value="DUF2383"/>
</dbReference>
<gene>
    <name evidence="2" type="ORF">LX95_01178</name>
</gene>
<keyword evidence="3" id="KW-1185">Reference proteome</keyword>
<dbReference type="InterPro" id="IPR016920">
    <property type="entry name" value="UCP029477"/>
</dbReference>
<dbReference type="Proteomes" id="UP000249542">
    <property type="component" value="Unassembled WGS sequence"/>
</dbReference>
<dbReference type="AlphaFoldDB" id="A0A2W7I5L2"/>
<dbReference type="InterPro" id="IPR012347">
    <property type="entry name" value="Ferritin-like"/>
</dbReference>
<accession>A0A2W7I5L2</accession>